<dbReference type="SUPFAM" id="SSF56112">
    <property type="entry name" value="Protein kinase-like (PK-like)"/>
    <property type="match status" value="1"/>
</dbReference>
<dbReference type="AlphaFoldDB" id="A0A811KAT8"/>
<dbReference type="GO" id="GO:0005524">
    <property type="term" value="F:ATP binding"/>
    <property type="evidence" value="ECO:0007669"/>
    <property type="project" value="UniProtKB-UniRule"/>
</dbReference>
<dbReference type="InterPro" id="IPR008271">
    <property type="entry name" value="Ser/Thr_kinase_AS"/>
</dbReference>
<dbReference type="PROSITE" id="PS00107">
    <property type="entry name" value="PROTEIN_KINASE_ATP"/>
    <property type="match status" value="1"/>
</dbReference>
<dbReference type="Gene3D" id="1.10.510.10">
    <property type="entry name" value="Transferase(Phosphotransferase) domain 1"/>
    <property type="match status" value="1"/>
</dbReference>
<dbReference type="Proteomes" id="UP000783686">
    <property type="component" value="Unassembled WGS sequence"/>
</dbReference>
<dbReference type="InterPro" id="IPR017441">
    <property type="entry name" value="Protein_kinase_ATP_BS"/>
</dbReference>
<dbReference type="InterPro" id="IPR036947">
    <property type="entry name" value="POLO_box_dom_sf"/>
</dbReference>
<dbReference type="SUPFAM" id="SSF82615">
    <property type="entry name" value="Polo-box domain"/>
    <property type="match status" value="1"/>
</dbReference>
<dbReference type="SMART" id="SM00220">
    <property type="entry name" value="S_TKc"/>
    <property type="match status" value="1"/>
</dbReference>
<keyword evidence="4" id="KW-0808">Transferase</keyword>
<dbReference type="GO" id="GO:0004674">
    <property type="term" value="F:protein serine/threonine kinase activity"/>
    <property type="evidence" value="ECO:0007669"/>
    <property type="project" value="UniProtKB-KW"/>
</dbReference>
<comment type="similarity">
    <text evidence="4">Belongs to the protein kinase superfamily. Ser/Thr protein kinase family. CDC5/Polo subfamily.</text>
</comment>
<keyword evidence="9" id="KW-1185">Reference proteome</keyword>
<reference evidence="8" key="1">
    <citation type="submission" date="2020-09" db="EMBL/GenBank/DDBJ databases">
        <authorList>
            <person name="Kikuchi T."/>
        </authorList>
    </citation>
    <scope>NUCLEOTIDE SEQUENCE</scope>
    <source>
        <strain evidence="8">SH1</strain>
    </source>
</reference>
<feature type="domain" description="Protein kinase" evidence="6">
    <location>
        <begin position="15"/>
        <end position="282"/>
    </location>
</feature>
<dbReference type="InterPro" id="IPR000959">
    <property type="entry name" value="POLO_box_dom"/>
</dbReference>
<keyword evidence="4" id="KW-0418">Kinase</keyword>
<dbReference type="EMBL" id="CAJFDH010000002">
    <property type="protein sequence ID" value="CAD5212583.1"/>
    <property type="molecule type" value="Genomic_DNA"/>
</dbReference>
<dbReference type="EMBL" id="CAJFCW020000002">
    <property type="protein sequence ID" value="CAG9096758.1"/>
    <property type="molecule type" value="Genomic_DNA"/>
</dbReference>
<accession>A0A811KAT8</accession>
<dbReference type="PROSITE" id="PS00108">
    <property type="entry name" value="PROTEIN_KINASE_ST"/>
    <property type="match status" value="1"/>
</dbReference>
<comment type="caution">
    <text evidence="8">The sequence shown here is derived from an EMBL/GenBank/DDBJ whole genome shotgun (WGS) entry which is preliminary data.</text>
</comment>
<keyword evidence="2 3" id="KW-0067">ATP-binding</keyword>
<dbReference type="EC" id="2.7.11.21" evidence="4"/>
<evidence type="ECO:0000313" key="9">
    <source>
        <dbReference type="Proteomes" id="UP000614601"/>
    </source>
</evidence>
<name>A0A811KAT8_9BILA</name>
<dbReference type="Gene3D" id="3.30.1120.30">
    <property type="entry name" value="POLO box domain"/>
    <property type="match status" value="1"/>
</dbReference>
<feature type="domain" description="POLO box" evidence="7">
    <location>
        <begin position="385"/>
        <end position="465"/>
    </location>
</feature>
<dbReference type="Pfam" id="PF00069">
    <property type="entry name" value="Pkinase"/>
    <property type="match status" value="1"/>
</dbReference>
<evidence type="ECO:0000256" key="5">
    <source>
        <dbReference type="SAM" id="MobiDB-lite"/>
    </source>
</evidence>
<dbReference type="CDD" id="cd13118">
    <property type="entry name" value="POLO_box_1"/>
    <property type="match status" value="1"/>
</dbReference>
<protein>
    <recommendedName>
        <fullName evidence="4">Serine/threonine-protein kinase PLK</fullName>
        <ecNumber evidence="4">2.7.11.21</ecNumber>
    </recommendedName>
    <alternativeName>
        <fullName evidence="4">Polo-like kinase</fullName>
    </alternativeName>
</protein>
<gene>
    <name evidence="8" type="ORF">BOKJ2_LOCUS4384</name>
</gene>
<organism evidence="8 9">
    <name type="scientific">Bursaphelenchus okinawaensis</name>
    <dbReference type="NCBI Taxonomy" id="465554"/>
    <lineage>
        <taxon>Eukaryota</taxon>
        <taxon>Metazoa</taxon>
        <taxon>Ecdysozoa</taxon>
        <taxon>Nematoda</taxon>
        <taxon>Chromadorea</taxon>
        <taxon>Rhabditida</taxon>
        <taxon>Tylenchina</taxon>
        <taxon>Tylenchomorpha</taxon>
        <taxon>Aphelenchoidea</taxon>
        <taxon>Aphelenchoididae</taxon>
        <taxon>Bursaphelenchus</taxon>
    </lineage>
</organism>
<dbReference type="PROSITE" id="PS50011">
    <property type="entry name" value="PROTEIN_KINASE_DOM"/>
    <property type="match status" value="1"/>
</dbReference>
<evidence type="ECO:0000259" key="7">
    <source>
        <dbReference type="PROSITE" id="PS50078"/>
    </source>
</evidence>
<comment type="catalytic activity">
    <reaction evidence="4">
        <text>L-threonyl-[protein] + ATP = O-phospho-L-threonyl-[protein] + ADP + H(+)</text>
        <dbReference type="Rhea" id="RHEA:46608"/>
        <dbReference type="Rhea" id="RHEA-COMP:11060"/>
        <dbReference type="Rhea" id="RHEA-COMP:11605"/>
        <dbReference type="ChEBI" id="CHEBI:15378"/>
        <dbReference type="ChEBI" id="CHEBI:30013"/>
        <dbReference type="ChEBI" id="CHEBI:30616"/>
        <dbReference type="ChEBI" id="CHEBI:61977"/>
        <dbReference type="ChEBI" id="CHEBI:456216"/>
        <dbReference type="EC" id="2.7.11.21"/>
    </reaction>
</comment>
<proteinExistence type="inferred from homology"/>
<evidence type="ECO:0000259" key="6">
    <source>
        <dbReference type="PROSITE" id="PS50011"/>
    </source>
</evidence>
<feature type="compositionally biased region" description="Low complexity" evidence="5">
    <location>
        <begin position="301"/>
        <end position="310"/>
    </location>
</feature>
<feature type="region of interest" description="Disordered" evidence="5">
    <location>
        <begin position="300"/>
        <end position="325"/>
    </location>
</feature>
<dbReference type="InterPro" id="IPR000719">
    <property type="entry name" value="Prot_kinase_dom"/>
</dbReference>
<dbReference type="OrthoDB" id="408964at2759"/>
<evidence type="ECO:0000256" key="4">
    <source>
        <dbReference type="RuleBase" id="RU361162"/>
    </source>
</evidence>
<dbReference type="PROSITE" id="PS50078">
    <property type="entry name" value="POLO_BOX"/>
    <property type="match status" value="1"/>
</dbReference>
<evidence type="ECO:0000256" key="2">
    <source>
        <dbReference type="ARBA" id="ARBA00022840"/>
    </source>
</evidence>
<keyword evidence="1 3" id="KW-0547">Nucleotide-binding</keyword>
<feature type="binding site" evidence="3">
    <location>
        <position position="48"/>
    </location>
    <ligand>
        <name>ATP</name>
        <dbReference type="ChEBI" id="CHEBI:30616"/>
    </ligand>
</feature>
<sequence length="585" mass="66717">MSPRNIVDAQNGISYEVLKRLGKGSFATCYLVSTRLHSAVDTQFFALKKFAQRNHHEHEIRFSKIWNEIVVHGRLCDEYRHPHLVSMLAAFTSDEGDTCMLLEYCPNGNLSDFVEQQPKGSLRETDATRYLKQLLSALEYIHSVYDVLHRDIKPGNVLLTNGARTVKLADFGLACTAEDARRRASVCGTPNYVAPETVLYKGHTYSSDYWALACTFYFMLCGQTPFQTSSIKGTYSRICRGDYGYPRNFNGSRRASDFIDKVLLVNPMHRMTMREMHDHPVFQMFRRNSLTNLHQMELYDSSPSHSNGSSHSEHSPPRTPNPRVNRCQSMYDVNNNAPESASPQRSFADSQLITMNLYYRCVTECLGDQGEYCVIPVDRQIPQNYVAKWVDYTNKFGFGIMMRNGVRSVVFNDDSLLSTIDGETTLYHPLKSHKSSSIINKDDTVNQAMESKLRSLRYVKKYMDTELNSAVPLLEPRNSDGIQLCRENYVTEVMKLTDSVVFIMSDESAQVNFTTCRLKVFLQRENDQVFLTTVSPTGIFGFSLMERVFSPVQPAPPCPNWAPMVLDTLQQVLERFSLARHSTKC</sequence>
<keyword evidence="4" id="KW-0723">Serine/threonine-protein kinase</keyword>
<dbReference type="InterPro" id="IPR011009">
    <property type="entry name" value="Kinase-like_dom_sf"/>
</dbReference>
<dbReference type="GO" id="GO:0005634">
    <property type="term" value="C:nucleus"/>
    <property type="evidence" value="ECO:0007669"/>
    <property type="project" value="TreeGrafter"/>
</dbReference>
<dbReference type="Proteomes" id="UP000614601">
    <property type="component" value="Unassembled WGS sequence"/>
</dbReference>
<evidence type="ECO:0000256" key="3">
    <source>
        <dbReference type="PROSITE-ProRule" id="PRU10141"/>
    </source>
</evidence>
<dbReference type="PANTHER" id="PTHR24345">
    <property type="entry name" value="SERINE/THREONINE-PROTEIN KINASE PLK"/>
    <property type="match status" value="1"/>
</dbReference>
<evidence type="ECO:0000256" key="1">
    <source>
        <dbReference type="ARBA" id="ARBA00022741"/>
    </source>
</evidence>
<dbReference type="InterPro" id="IPR033701">
    <property type="entry name" value="POLO_box_1"/>
</dbReference>
<evidence type="ECO:0000313" key="8">
    <source>
        <dbReference type="EMBL" id="CAD5212583.1"/>
    </source>
</evidence>